<dbReference type="RefSeq" id="WP_030428036.1">
    <property type="nucleotide sequence ID" value="NZ_JOEF01000003.1"/>
</dbReference>
<dbReference type="eggNOG" id="ENOG5031RQX">
    <property type="taxonomic scope" value="Bacteria"/>
</dbReference>
<dbReference type="Proteomes" id="UP000183376">
    <property type="component" value="Chromosome I"/>
</dbReference>
<organism evidence="5 6">
    <name type="scientific">Allokutzneria albata</name>
    <name type="common">Kibdelosporangium albatum</name>
    <dbReference type="NCBI Taxonomy" id="211114"/>
    <lineage>
        <taxon>Bacteria</taxon>
        <taxon>Bacillati</taxon>
        <taxon>Actinomycetota</taxon>
        <taxon>Actinomycetes</taxon>
        <taxon>Pseudonocardiales</taxon>
        <taxon>Pseudonocardiaceae</taxon>
        <taxon>Allokutzneria</taxon>
    </lineage>
</organism>
<protein>
    <submittedName>
        <fullName evidence="5">EspG family protein</fullName>
    </submittedName>
</protein>
<reference evidence="5 6" key="1">
    <citation type="submission" date="2016-10" db="EMBL/GenBank/DDBJ databases">
        <authorList>
            <person name="de Groot N.N."/>
        </authorList>
    </citation>
    <scope>NUCLEOTIDE SEQUENCE [LARGE SCALE GENOMIC DNA]</scope>
    <source>
        <strain evidence="5 6">DSM 44149</strain>
    </source>
</reference>
<dbReference type="Pfam" id="PF14011">
    <property type="entry name" value="ESX-1_EspG"/>
    <property type="match status" value="1"/>
</dbReference>
<dbReference type="AlphaFoldDB" id="A0A1H0A7P7"/>
<comment type="subcellular location">
    <subcellularLocation>
        <location evidence="1">Cytoplasm</location>
    </subcellularLocation>
</comment>
<accession>A0A1H0A7P7</accession>
<dbReference type="OrthoDB" id="3636570at2"/>
<keyword evidence="3" id="KW-0963">Cytoplasm</keyword>
<comment type="similarity">
    <text evidence="2">Belongs to the EspG family.</text>
</comment>
<gene>
    <name evidence="5" type="ORF">SAMN04489726_5925</name>
</gene>
<keyword evidence="4" id="KW-0143">Chaperone</keyword>
<evidence type="ECO:0000256" key="3">
    <source>
        <dbReference type="ARBA" id="ARBA00022490"/>
    </source>
</evidence>
<dbReference type="InterPro" id="IPR025734">
    <property type="entry name" value="EspG"/>
</dbReference>
<name>A0A1H0A7P7_ALLAB</name>
<proteinExistence type="inferred from homology"/>
<evidence type="ECO:0000256" key="4">
    <source>
        <dbReference type="ARBA" id="ARBA00023186"/>
    </source>
</evidence>
<evidence type="ECO:0000313" key="5">
    <source>
        <dbReference type="EMBL" id="SDN29560.1"/>
    </source>
</evidence>
<evidence type="ECO:0000313" key="6">
    <source>
        <dbReference type="Proteomes" id="UP000183376"/>
    </source>
</evidence>
<dbReference type="EMBL" id="LT629701">
    <property type="protein sequence ID" value="SDN29560.1"/>
    <property type="molecule type" value="Genomic_DNA"/>
</dbReference>
<dbReference type="STRING" id="211114.SAMN04489726_5925"/>
<evidence type="ECO:0000256" key="1">
    <source>
        <dbReference type="ARBA" id="ARBA00004496"/>
    </source>
</evidence>
<sequence length="248" mass="26721">MFTLSASAYQVLWERLALPQMPIELLVRPRGVEAHERRAEIERALEELRAKGLLDRGEAHPELSAALWLLADPESTVDGRLWNARVLAGRAKGRAVLSVLADDRFTVRWIDPGDLARAAVSVLPPLAAGPGQAVNVPSEVLGTAARAAGESEWAMVDALSAAGVPSGDARRLGNMIRGRSNGAQFGATVRQQRGSHVVASFDTPAGRYLIEERRGWTTVAPADAQRISARVDQVLAELVSRSRRAGSR</sequence>
<evidence type="ECO:0000256" key="2">
    <source>
        <dbReference type="ARBA" id="ARBA00006411"/>
    </source>
</evidence>
<keyword evidence="6" id="KW-1185">Reference proteome</keyword>